<protein>
    <submittedName>
        <fullName evidence="2">Uncharacterized protein</fullName>
    </submittedName>
</protein>
<name>A0A6A5TVT5_9PLEO</name>
<reference evidence="2" key="1">
    <citation type="journal article" date="2020" name="Stud. Mycol.">
        <title>101 Dothideomycetes genomes: a test case for predicting lifestyles and emergence of pathogens.</title>
        <authorList>
            <person name="Haridas S."/>
            <person name="Albert R."/>
            <person name="Binder M."/>
            <person name="Bloem J."/>
            <person name="Labutti K."/>
            <person name="Salamov A."/>
            <person name="Andreopoulos B."/>
            <person name="Baker S."/>
            <person name="Barry K."/>
            <person name="Bills G."/>
            <person name="Bluhm B."/>
            <person name="Cannon C."/>
            <person name="Castanera R."/>
            <person name="Culley D."/>
            <person name="Daum C."/>
            <person name="Ezra D."/>
            <person name="Gonzalez J."/>
            <person name="Henrissat B."/>
            <person name="Kuo A."/>
            <person name="Liang C."/>
            <person name="Lipzen A."/>
            <person name="Lutzoni F."/>
            <person name="Magnuson J."/>
            <person name="Mondo S."/>
            <person name="Nolan M."/>
            <person name="Ohm R."/>
            <person name="Pangilinan J."/>
            <person name="Park H.-J."/>
            <person name="Ramirez L."/>
            <person name="Alfaro M."/>
            <person name="Sun H."/>
            <person name="Tritt A."/>
            <person name="Yoshinaga Y."/>
            <person name="Zwiers L.-H."/>
            <person name="Turgeon B."/>
            <person name="Goodwin S."/>
            <person name="Spatafora J."/>
            <person name="Crous P."/>
            <person name="Grigoriev I."/>
        </authorList>
    </citation>
    <scope>NUCLEOTIDE SEQUENCE</scope>
    <source>
        <strain evidence="2">CBS 675.92</strain>
    </source>
</reference>
<evidence type="ECO:0000313" key="2">
    <source>
        <dbReference type="EMBL" id="KAF1954816.1"/>
    </source>
</evidence>
<gene>
    <name evidence="2" type="ORF">CC80DRAFT_448519</name>
</gene>
<proteinExistence type="predicted"/>
<organism evidence="2 3">
    <name type="scientific">Byssothecium circinans</name>
    <dbReference type="NCBI Taxonomy" id="147558"/>
    <lineage>
        <taxon>Eukaryota</taxon>
        <taxon>Fungi</taxon>
        <taxon>Dikarya</taxon>
        <taxon>Ascomycota</taxon>
        <taxon>Pezizomycotina</taxon>
        <taxon>Dothideomycetes</taxon>
        <taxon>Pleosporomycetidae</taxon>
        <taxon>Pleosporales</taxon>
        <taxon>Massarineae</taxon>
        <taxon>Massarinaceae</taxon>
        <taxon>Byssothecium</taxon>
    </lineage>
</organism>
<keyword evidence="1" id="KW-1133">Transmembrane helix</keyword>
<evidence type="ECO:0000256" key="1">
    <source>
        <dbReference type="SAM" id="Phobius"/>
    </source>
</evidence>
<dbReference type="Proteomes" id="UP000800035">
    <property type="component" value="Unassembled WGS sequence"/>
</dbReference>
<dbReference type="AlphaFoldDB" id="A0A6A5TVT5"/>
<dbReference type="EMBL" id="ML976997">
    <property type="protein sequence ID" value="KAF1954816.1"/>
    <property type="molecule type" value="Genomic_DNA"/>
</dbReference>
<accession>A0A6A5TVT5</accession>
<dbReference type="OrthoDB" id="3231000at2759"/>
<evidence type="ECO:0000313" key="3">
    <source>
        <dbReference type="Proteomes" id="UP000800035"/>
    </source>
</evidence>
<feature type="transmembrane region" description="Helical" evidence="1">
    <location>
        <begin position="274"/>
        <end position="300"/>
    </location>
</feature>
<sequence>MSDMTPQRLSSQASLGSSLSFSACLMRFSKSVRIFKHAHGRISIFILSMSERVELADVFHDLPRDADIPRRPSQIDIRSQLSQFCTSLWKTLTAKPLRCMAKGTNSHDTLIQLVLLVFCQCSLDQLSDFVDTTQHFYAQFRQMVTDPRRTVITNSSLREIITDAYFYEQLQDSISALTSATEPLLDLLHISFAAQPEFKSLATEMRATCADLTKSSTRLSTRLASHLHLFEQLRNFNNSLSVWLLALLASIFLPLSLASSLLSMQSRLADLHFLLYDFCGVIVLLGTIVLVIIILLRVYARLAEQLVKSKRNRGFRIWIYPFL</sequence>
<feature type="transmembrane region" description="Helical" evidence="1">
    <location>
        <begin position="242"/>
        <end position="262"/>
    </location>
</feature>
<keyword evidence="1" id="KW-0812">Transmembrane</keyword>
<keyword evidence="1" id="KW-0472">Membrane</keyword>
<keyword evidence="3" id="KW-1185">Reference proteome</keyword>